<accession>J9GS26</accession>
<protein>
    <submittedName>
        <fullName evidence="1">Uncharacterized protein</fullName>
    </submittedName>
</protein>
<reference evidence="1" key="1">
    <citation type="journal article" date="2012" name="PLoS ONE">
        <title>Gene sets for utilization of primary and secondary nutrition supplies in the distal gut of endangered iberian lynx.</title>
        <authorList>
            <person name="Alcaide M."/>
            <person name="Messina E."/>
            <person name="Richter M."/>
            <person name="Bargiela R."/>
            <person name="Peplies J."/>
            <person name="Huws S.A."/>
            <person name="Newbold C.J."/>
            <person name="Golyshin P.N."/>
            <person name="Simon M.A."/>
            <person name="Lopez G."/>
            <person name="Yakimov M.M."/>
            <person name="Ferrer M."/>
        </authorList>
    </citation>
    <scope>NUCLEOTIDE SEQUENCE</scope>
</reference>
<name>J9GS26_9ZZZZ</name>
<dbReference type="AlphaFoldDB" id="J9GS26"/>
<sequence length="32" mass="3768">YYSVVNTFGRHNVIDESFDPTTDNSQPVYVRF</sequence>
<feature type="non-terminal residue" evidence="1">
    <location>
        <position position="1"/>
    </location>
</feature>
<comment type="caution">
    <text evidence="1">The sequence shown here is derived from an EMBL/GenBank/DDBJ whole genome shotgun (WGS) entry which is preliminary data.</text>
</comment>
<proteinExistence type="predicted"/>
<dbReference type="EMBL" id="AMCI01000115">
    <property type="protein sequence ID" value="EJX10729.1"/>
    <property type="molecule type" value="Genomic_DNA"/>
</dbReference>
<gene>
    <name evidence="1" type="ORF">EVA_00575</name>
</gene>
<organism evidence="1">
    <name type="scientific">gut metagenome</name>
    <dbReference type="NCBI Taxonomy" id="749906"/>
    <lineage>
        <taxon>unclassified sequences</taxon>
        <taxon>metagenomes</taxon>
        <taxon>organismal metagenomes</taxon>
    </lineage>
</organism>
<evidence type="ECO:0000313" key="1">
    <source>
        <dbReference type="EMBL" id="EJX10729.1"/>
    </source>
</evidence>